<keyword evidence="2" id="KW-1185">Reference proteome</keyword>
<dbReference type="InParanoid" id="A0A482XVX3"/>
<accession>A0A482XVX3</accession>
<gene>
    <name evidence="1" type="ORF">LSTR_LSTR002871</name>
</gene>
<evidence type="ECO:0000313" key="2">
    <source>
        <dbReference type="Proteomes" id="UP000291343"/>
    </source>
</evidence>
<sequence>MELKNNTDVQTKLQEIILPDIYNFEMTLADGVSKGSSPSGLKRTWISPMQIRMVITTQISRNSMTASEEETSRWSVTQLAWTLFISTLPHSQERCK</sequence>
<dbReference type="AlphaFoldDB" id="A0A482XVX3"/>
<comment type="caution">
    <text evidence="1">The sequence shown here is derived from an EMBL/GenBank/DDBJ whole genome shotgun (WGS) entry which is preliminary data.</text>
</comment>
<dbReference type="EMBL" id="QKKF02000132">
    <property type="protein sequence ID" value="RZF49250.1"/>
    <property type="molecule type" value="Genomic_DNA"/>
</dbReference>
<name>A0A482XVX3_LAOST</name>
<evidence type="ECO:0000313" key="1">
    <source>
        <dbReference type="EMBL" id="RZF49250.1"/>
    </source>
</evidence>
<dbReference type="Proteomes" id="UP000291343">
    <property type="component" value="Unassembled WGS sequence"/>
</dbReference>
<organism evidence="1 2">
    <name type="scientific">Laodelphax striatellus</name>
    <name type="common">Small brown planthopper</name>
    <name type="synonym">Delphax striatella</name>
    <dbReference type="NCBI Taxonomy" id="195883"/>
    <lineage>
        <taxon>Eukaryota</taxon>
        <taxon>Metazoa</taxon>
        <taxon>Ecdysozoa</taxon>
        <taxon>Arthropoda</taxon>
        <taxon>Hexapoda</taxon>
        <taxon>Insecta</taxon>
        <taxon>Pterygota</taxon>
        <taxon>Neoptera</taxon>
        <taxon>Paraneoptera</taxon>
        <taxon>Hemiptera</taxon>
        <taxon>Auchenorrhyncha</taxon>
        <taxon>Fulgoroidea</taxon>
        <taxon>Delphacidae</taxon>
        <taxon>Criomorphinae</taxon>
        <taxon>Laodelphax</taxon>
    </lineage>
</organism>
<protein>
    <submittedName>
        <fullName evidence="1">Uncharacterized protein</fullName>
    </submittedName>
</protein>
<proteinExistence type="predicted"/>
<reference evidence="1 2" key="1">
    <citation type="journal article" date="2017" name="Gigascience">
        <title>Genome sequence of the small brown planthopper, Laodelphax striatellus.</title>
        <authorList>
            <person name="Zhu J."/>
            <person name="Jiang F."/>
            <person name="Wang X."/>
            <person name="Yang P."/>
            <person name="Bao Y."/>
            <person name="Zhao W."/>
            <person name="Wang W."/>
            <person name="Lu H."/>
            <person name="Wang Q."/>
            <person name="Cui N."/>
            <person name="Li J."/>
            <person name="Chen X."/>
            <person name="Luo L."/>
            <person name="Yu J."/>
            <person name="Kang L."/>
            <person name="Cui F."/>
        </authorList>
    </citation>
    <scope>NUCLEOTIDE SEQUENCE [LARGE SCALE GENOMIC DNA]</scope>
    <source>
        <strain evidence="1">Lst14</strain>
    </source>
</reference>